<feature type="domain" description="CS" evidence="4">
    <location>
        <begin position="156"/>
        <end position="246"/>
    </location>
</feature>
<keyword evidence="2" id="KW-0802">TPR repeat</keyword>
<dbReference type="InterPro" id="IPR044563">
    <property type="entry name" value="Sgt1-like"/>
</dbReference>
<dbReference type="SUPFAM" id="SSF48452">
    <property type="entry name" value="TPR-like"/>
    <property type="match status" value="1"/>
</dbReference>
<dbReference type="GeneID" id="88174626"/>
<dbReference type="SMART" id="SM00028">
    <property type="entry name" value="TPR"/>
    <property type="match status" value="3"/>
</dbReference>
<dbReference type="RefSeq" id="XP_062878595.1">
    <property type="nucleotide sequence ID" value="XM_063022525.1"/>
</dbReference>
<feature type="domain" description="SGS" evidence="3">
    <location>
        <begin position="261"/>
        <end position="340"/>
    </location>
</feature>
<dbReference type="InterPro" id="IPR011990">
    <property type="entry name" value="TPR-like_helical_dom_sf"/>
</dbReference>
<evidence type="ECO:0000259" key="3">
    <source>
        <dbReference type="PROSITE" id="PS51048"/>
    </source>
</evidence>
<dbReference type="PROSITE" id="PS50005">
    <property type="entry name" value="TPR"/>
    <property type="match status" value="2"/>
</dbReference>
<dbReference type="Pfam" id="PF13424">
    <property type="entry name" value="TPR_12"/>
    <property type="match status" value="1"/>
</dbReference>
<dbReference type="EMBL" id="CP138897">
    <property type="protein sequence ID" value="WPK26214.1"/>
    <property type="molecule type" value="Genomic_DNA"/>
</dbReference>
<dbReference type="SUPFAM" id="SSF49764">
    <property type="entry name" value="HSP20-like chaperones"/>
    <property type="match status" value="1"/>
</dbReference>
<dbReference type="AlphaFoldDB" id="A0AAX4HCP6"/>
<feature type="repeat" description="TPR" evidence="2">
    <location>
        <begin position="77"/>
        <end position="110"/>
    </location>
</feature>
<dbReference type="InterPro" id="IPR008978">
    <property type="entry name" value="HSP20-like_chaperone"/>
</dbReference>
<dbReference type="InterPro" id="IPR007052">
    <property type="entry name" value="CS_dom"/>
</dbReference>
<evidence type="ECO:0008006" key="7">
    <source>
        <dbReference type="Google" id="ProtNLM"/>
    </source>
</evidence>
<evidence type="ECO:0000313" key="6">
    <source>
        <dbReference type="Proteomes" id="UP001338582"/>
    </source>
</evidence>
<feature type="repeat" description="TPR" evidence="2">
    <location>
        <begin position="3"/>
        <end position="36"/>
    </location>
</feature>
<dbReference type="PANTHER" id="PTHR45862">
    <property type="entry name" value="PROTEIN SGT1 HOMOLOG"/>
    <property type="match status" value="1"/>
</dbReference>
<dbReference type="Gene3D" id="1.25.40.10">
    <property type="entry name" value="Tetratricopeptide repeat domain"/>
    <property type="match status" value="1"/>
</dbReference>
<evidence type="ECO:0000256" key="1">
    <source>
        <dbReference type="ARBA" id="ARBA00008509"/>
    </source>
</evidence>
<sequence length="340" mass="38189">MAIEATIKQGDVALEKGDFKEAITKYSDALRENPAAFNPLIKRAQVYTKTKEYDLAKTDIRDALNLAEKRGKMHEKASCYFRLGITLYGEKNYRESLTNFQEALRLKCSEPALPIWIAKAERDLKKSEAVQLDANPVTGQEKSTSLAAINQHAPLKAKIRDDWYQDNESVTVTIYAKNVAKDSVQTEFTDHSVALSFPSAGNSEYHYNLDPLYAAIDQTQSSCRVYSTKIELTLKKAVAAKWATLEGNGTQDSTTNTSSMSYPTSSKKAIDWSNFNVGDDADESEDFFHKLYKDVDEDTRRAMMKSYVESNGTVLTTNWSEAKLKTFEASPPEGMEAKKW</sequence>
<dbReference type="PROSITE" id="PS51048">
    <property type="entry name" value="SGS"/>
    <property type="match status" value="1"/>
</dbReference>
<reference evidence="5 6" key="1">
    <citation type="submission" date="2023-10" db="EMBL/GenBank/DDBJ databases">
        <title>Draft Genome Sequence of Candida saopaulonensis from a very Premature Infant with Sepsis.</title>
        <authorList>
            <person name="Ning Y."/>
            <person name="Dai R."/>
            <person name="Xiao M."/>
            <person name="Xu Y."/>
            <person name="Yan Q."/>
            <person name="Zhang L."/>
        </authorList>
    </citation>
    <scope>NUCLEOTIDE SEQUENCE [LARGE SCALE GENOMIC DNA]</scope>
    <source>
        <strain evidence="5 6">19XY460</strain>
    </source>
</reference>
<evidence type="ECO:0000259" key="4">
    <source>
        <dbReference type="PROSITE" id="PS51203"/>
    </source>
</evidence>
<dbReference type="Pfam" id="PF04969">
    <property type="entry name" value="CS"/>
    <property type="match status" value="1"/>
</dbReference>
<gene>
    <name evidence="5" type="ORF">PUMCH_003563</name>
</gene>
<dbReference type="GO" id="GO:0051087">
    <property type="term" value="F:protein-folding chaperone binding"/>
    <property type="evidence" value="ECO:0007669"/>
    <property type="project" value="InterPro"/>
</dbReference>
<accession>A0AAX4HCP6</accession>
<dbReference type="InterPro" id="IPR007699">
    <property type="entry name" value="SGS_dom"/>
</dbReference>
<evidence type="ECO:0000256" key="2">
    <source>
        <dbReference type="PROSITE-ProRule" id="PRU00339"/>
    </source>
</evidence>
<dbReference type="InterPro" id="IPR019734">
    <property type="entry name" value="TPR_rpt"/>
</dbReference>
<protein>
    <recommendedName>
        <fullName evidence="7">SGS-domain-containing protein</fullName>
    </recommendedName>
</protein>
<name>A0AAX4HCP6_9ASCO</name>
<dbReference type="PROSITE" id="PS51203">
    <property type="entry name" value="CS"/>
    <property type="match status" value="1"/>
</dbReference>
<dbReference type="Proteomes" id="UP001338582">
    <property type="component" value="Chromosome 4"/>
</dbReference>
<organism evidence="5 6">
    <name type="scientific">Australozyma saopauloensis</name>
    <dbReference type="NCBI Taxonomy" id="291208"/>
    <lineage>
        <taxon>Eukaryota</taxon>
        <taxon>Fungi</taxon>
        <taxon>Dikarya</taxon>
        <taxon>Ascomycota</taxon>
        <taxon>Saccharomycotina</taxon>
        <taxon>Pichiomycetes</taxon>
        <taxon>Metschnikowiaceae</taxon>
        <taxon>Australozyma</taxon>
    </lineage>
</organism>
<dbReference type="CDD" id="cd06466">
    <property type="entry name" value="p23_CS_SGT1_like"/>
    <property type="match status" value="1"/>
</dbReference>
<dbReference type="KEGG" id="asau:88174626"/>
<dbReference type="Pfam" id="PF05002">
    <property type="entry name" value="SGS"/>
    <property type="match status" value="1"/>
</dbReference>
<dbReference type="Gene3D" id="2.60.40.790">
    <property type="match status" value="1"/>
</dbReference>
<evidence type="ECO:0000313" key="5">
    <source>
        <dbReference type="EMBL" id="WPK26214.1"/>
    </source>
</evidence>
<comment type="similarity">
    <text evidence="1">Belongs to the SGT1 family.</text>
</comment>
<proteinExistence type="inferred from homology"/>
<keyword evidence="6" id="KW-1185">Reference proteome</keyword>